<sequence length="74" mass="8619">MNDNPFISYPSWYWKNIRGSETTYARAGIFETPQGTREPSVVIFRDRYCLAILTPEDATRLSNELIDHIERPVV</sequence>
<gene>
    <name evidence="1" type="ORF">J2T22_000625</name>
</gene>
<keyword evidence="2" id="KW-1185">Reference proteome</keyword>
<reference evidence="1 2" key="1">
    <citation type="submission" date="2023-07" db="EMBL/GenBank/DDBJ databases">
        <title>Sorghum-associated microbial communities from plants grown in Nebraska, USA.</title>
        <authorList>
            <person name="Schachtman D."/>
        </authorList>
    </citation>
    <scope>NUCLEOTIDE SEQUENCE [LARGE SCALE GENOMIC DNA]</scope>
    <source>
        <strain evidence="1 2">DS994</strain>
    </source>
</reference>
<protein>
    <submittedName>
        <fullName evidence="1">Uncharacterized protein</fullName>
    </submittedName>
</protein>
<evidence type="ECO:0000313" key="2">
    <source>
        <dbReference type="Proteomes" id="UP001226389"/>
    </source>
</evidence>
<proteinExistence type="predicted"/>
<dbReference type="RefSeq" id="WP_307488299.1">
    <property type="nucleotide sequence ID" value="NZ_JAUSSY010000002.1"/>
</dbReference>
<evidence type="ECO:0000313" key="1">
    <source>
        <dbReference type="EMBL" id="MDQ0117455.1"/>
    </source>
</evidence>
<comment type="caution">
    <text evidence="1">The sequence shown here is derived from an EMBL/GenBank/DDBJ whole genome shotgun (WGS) entry which is preliminary data.</text>
</comment>
<dbReference type="Proteomes" id="UP001226389">
    <property type="component" value="Unassembled WGS sequence"/>
</dbReference>
<dbReference type="EMBL" id="JAUSSY010000002">
    <property type="protein sequence ID" value="MDQ0117455.1"/>
    <property type="molecule type" value="Genomic_DNA"/>
</dbReference>
<accession>A0ABT9UCS8</accession>
<organism evidence="1 2">
    <name type="scientific">Pseudarthrobacter defluvii</name>
    <dbReference type="NCBI Taxonomy" id="410837"/>
    <lineage>
        <taxon>Bacteria</taxon>
        <taxon>Bacillati</taxon>
        <taxon>Actinomycetota</taxon>
        <taxon>Actinomycetes</taxon>
        <taxon>Micrococcales</taxon>
        <taxon>Micrococcaceae</taxon>
        <taxon>Pseudarthrobacter</taxon>
    </lineage>
</organism>
<name>A0ABT9UCS8_9MICC</name>